<dbReference type="EMBL" id="CP015061">
    <property type="protein sequence ID" value="QGN18399.1"/>
    <property type="molecule type" value="Genomic_DNA"/>
</dbReference>
<dbReference type="InterPro" id="IPR001142">
    <property type="entry name" value="DUP/COS"/>
</dbReference>
<organism evidence="2 3">
    <name type="scientific">Kluyveromyces marxianus</name>
    <name type="common">Yeast</name>
    <name type="synonym">Candida kefyr</name>
    <dbReference type="NCBI Taxonomy" id="4911"/>
    <lineage>
        <taxon>Eukaryota</taxon>
        <taxon>Fungi</taxon>
        <taxon>Dikarya</taxon>
        <taxon>Ascomycota</taxon>
        <taxon>Saccharomycotina</taxon>
        <taxon>Saccharomycetes</taxon>
        <taxon>Saccharomycetales</taxon>
        <taxon>Saccharomycetaceae</taxon>
        <taxon>Kluyveromyces</taxon>
    </lineage>
</organism>
<feature type="transmembrane region" description="Helical" evidence="1">
    <location>
        <begin position="67"/>
        <end position="89"/>
    </location>
</feature>
<dbReference type="Proteomes" id="UP000422736">
    <property type="component" value="Chromosome 7"/>
</dbReference>
<keyword evidence="3" id="KW-1185">Reference proteome</keyword>
<sequence length="188" mass="21329">MTTADPPDSPQLGCSKLGRELYRDRISYSLGEHPNAVVCLIGIILIIAALFSDIVNNSHSRASKYRVAGRSLLIFLCIVVVYYIVAFVICPNTYGLLSNPDDALFFLKLVTTSYSWDEKGRIMNSYLFQREICSTSSYFYNGQQFYDFFVSYSKSCTDPVIQVFIKHAKSNLGKIMGRQWDRIELPGE</sequence>
<reference evidence="2 3" key="1">
    <citation type="submission" date="2016-03" db="EMBL/GenBank/DDBJ databases">
        <title>How can Kluyveromyces marxianus grow so fast - potential evolutionary course in Saccharomyces Complex revealed by comparative genomics.</title>
        <authorList>
            <person name="Mo W."/>
            <person name="Lu W."/>
            <person name="Yang X."/>
            <person name="Qi J."/>
            <person name="Lv H."/>
        </authorList>
    </citation>
    <scope>NUCLEOTIDE SEQUENCE [LARGE SCALE GENOMIC DNA]</scope>
    <source>
        <strain evidence="2 3">FIM1</strain>
    </source>
</reference>
<protein>
    <submittedName>
        <fullName evidence="2">Protein PRM9</fullName>
    </submittedName>
</protein>
<evidence type="ECO:0000313" key="2">
    <source>
        <dbReference type="EMBL" id="QGN18399.1"/>
    </source>
</evidence>
<evidence type="ECO:0000256" key="1">
    <source>
        <dbReference type="SAM" id="Phobius"/>
    </source>
</evidence>
<keyword evidence="1" id="KW-0812">Transmembrane</keyword>
<feature type="transmembrane region" description="Helical" evidence="1">
    <location>
        <begin position="35"/>
        <end position="55"/>
    </location>
</feature>
<evidence type="ECO:0000313" key="3">
    <source>
        <dbReference type="Proteomes" id="UP000422736"/>
    </source>
</evidence>
<accession>A0ABX6F300</accession>
<gene>
    <name evidence="2" type="primary">PRM9</name>
    <name evidence="2" type="ORF">FIM1_4726</name>
</gene>
<name>A0ABX6F300_KLUMA</name>
<keyword evidence="1" id="KW-0472">Membrane</keyword>
<dbReference type="Pfam" id="PF00674">
    <property type="entry name" value="DUP"/>
    <property type="match status" value="1"/>
</dbReference>
<keyword evidence="1" id="KW-1133">Transmembrane helix</keyword>
<proteinExistence type="predicted"/>